<dbReference type="Pfam" id="PF25873">
    <property type="entry name" value="WHD_MalT"/>
    <property type="match status" value="1"/>
</dbReference>
<dbReference type="InterPro" id="IPR003593">
    <property type="entry name" value="AAA+_ATPase"/>
</dbReference>
<proteinExistence type="predicted"/>
<organism evidence="5 6">
    <name type="scientific">Rhodococcus artemisiae</name>
    <dbReference type="NCBI Taxonomy" id="714159"/>
    <lineage>
        <taxon>Bacteria</taxon>
        <taxon>Bacillati</taxon>
        <taxon>Actinomycetota</taxon>
        <taxon>Actinomycetes</taxon>
        <taxon>Mycobacteriales</taxon>
        <taxon>Nocardiaceae</taxon>
        <taxon>Rhodococcus</taxon>
    </lineage>
</organism>
<dbReference type="InterPro" id="IPR059106">
    <property type="entry name" value="WHD_MalT"/>
</dbReference>
<dbReference type="RefSeq" id="WP_330132061.1">
    <property type="nucleotide sequence ID" value="NZ_JAUTXY010000002.1"/>
</dbReference>
<dbReference type="InterPro" id="IPR011990">
    <property type="entry name" value="TPR-like_helical_dom_sf"/>
</dbReference>
<dbReference type="InterPro" id="IPR016032">
    <property type="entry name" value="Sig_transdc_resp-reg_C-effctor"/>
</dbReference>
<dbReference type="Proteomes" id="UP001336020">
    <property type="component" value="Unassembled WGS sequence"/>
</dbReference>
<dbReference type="InterPro" id="IPR036388">
    <property type="entry name" value="WH-like_DNA-bd_sf"/>
</dbReference>
<dbReference type="Gene3D" id="1.25.40.10">
    <property type="entry name" value="Tetratricopeptide repeat domain"/>
    <property type="match status" value="1"/>
</dbReference>
<evidence type="ECO:0000256" key="2">
    <source>
        <dbReference type="ARBA" id="ARBA00023125"/>
    </source>
</evidence>
<keyword evidence="2" id="KW-0238">DNA-binding</keyword>
<evidence type="ECO:0000313" key="6">
    <source>
        <dbReference type="Proteomes" id="UP001336020"/>
    </source>
</evidence>
<protein>
    <submittedName>
        <fullName evidence="5">LuxR C-terminal-related transcriptional regulator</fullName>
    </submittedName>
</protein>
<sequence length="872" mass="93642">MGAAVLLITSDDSSTGTAGRGVRSIPRLATEPVHRHQLCAHFERARKLGGGVVLVCGMAGTGKTVAVTEWLRCAHLPASQTQVAWATLSEEHNNPRAFWDELHRSFGDSPPCHGDQAPRTRAEMFAQWLGANDGPAVLVLDNAHAVHDPLTLSGLAHLLEILPEHVTVVLTSRFPPPIPWHQLDLTGALVRLDDAVLAFDRDETRRTLTAGNVVVTDDELDAVVALTGGWAAMVRFLALLLSARGDSREILESATASDHPAISDFLVGELLDSISAEQREFLMRTAVADSFDVDLATELAGPEAARILAEILAAYFPMSHTGSAGSEIYSYHPLMRSHLKAELDRMLGRDGVRRLELRVGGWYSRAGDPVRAIRYLTAAQDRYALSKCILDLGPKAVFGPHGAAFLKVLDSAPSDIADDPFVHLLRSVHALALGVPVEAEAFLRATSARSSSVCPAEVFDRFHHAVEIDIRSALGDEVVDVSAPAAPGGHRDIESYVAVQQSKCAMMTGDPGTSDRLRAAVSMAEHAGSIRPHLEALMLLALNEGTRGHVSAMGPRALIGVEYARSVGLSGSGDADRCAVMCRYHHFLCGTQAPEGIDRPLAMSVGSDGLASPLAGWDSYAMSQLIDFHRTTDKIAAARDVADVVLTALADSRMGARSAPIIPFATRVLVAVHELDQAQRIIEEATRVLGRRPHFDLAAATVEHARGRSARARELLDSVLDHRLDHGVSEVEAHVLRAVLRAASDHEFGAYDDLETALTLAEPEHLVRPFLTIGGAVALLDTHSGRFGRLDPFVERIRTHPDAPHASTNVVLTPAEARVLKQLPSPQTTQEIAHALALSVNTIKTHLRGVYGKLGVSSRGDAITAARLTGLL</sequence>
<evidence type="ECO:0000313" key="5">
    <source>
        <dbReference type="EMBL" id="MEE2056775.1"/>
    </source>
</evidence>
<dbReference type="SUPFAM" id="SSF46894">
    <property type="entry name" value="C-terminal effector domain of the bipartite response regulators"/>
    <property type="match status" value="1"/>
</dbReference>
<dbReference type="CDD" id="cd06170">
    <property type="entry name" value="LuxR_C_like"/>
    <property type="match status" value="1"/>
</dbReference>
<dbReference type="InterPro" id="IPR027417">
    <property type="entry name" value="P-loop_NTPase"/>
</dbReference>
<comment type="caution">
    <text evidence="5">The sequence shown here is derived from an EMBL/GenBank/DDBJ whole genome shotgun (WGS) entry which is preliminary data.</text>
</comment>
<dbReference type="SUPFAM" id="SSF52540">
    <property type="entry name" value="P-loop containing nucleoside triphosphate hydrolases"/>
    <property type="match status" value="1"/>
</dbReference>
<dbReference type="PANTHER" id="PTHR44688">
    <property type="entry name" value="DNA-BINDING TRANSCRIPTIONAL ACTIVATOR DEVR_DOSR"/>
    <property type="match status" value="1"/>
</dbReference>
<name>A0ABU7L5E7_9NOCA</name>
<reference evidence="5 6" key="1">
    <citation type="submission" date="2023-07" db="EMBL/GenBank/DDBJ databases">
        <authorList>
            <person name="Girao M."/>
            <person name="Carvalho M.F."/>
        </authorList>
    </citation>
    <scope>NUCLEOTIDE SEQUENCE [LARGE SCALE GENOMIC DNA]</scope>
    <source>
        <strain evidence="5 6">YIM65754</strain>
    </source>
</reference>
<dbReference type="Gene3D" id="1.10.10.10">
    <property type="entry name" value="Winged helix-like DNA-binding domain superfamily/Winged helix DNA-binding domain"/>
    <property type="match status" value="1"/>
</dbReference>
<dbReference type="SMART" id="SM00382">
    <property type="entry name" value="AAA"/>
    <property type="match status" value="1"/>
</dbReference>
<dbReference type="InterPro" id="IPR000792">
    <property type="entry name" value="Tscrpt_reg_LuxR_C"/>
</dbReference>
<evidence type="ECO:0000256" key="1">
    <source>
        <dbReference type="ARBA" id="ARBA00023015"/>
    </source>
</evidence>
<dbReference type="InterPro" id="IPR041664">
    <property type="entry name" value="AAA_16"/>
</dbReference>
<dbReference type="EMBL" id="JAUTXY010000002">
    <property type="protein sequence ID" value="MEE2056775.1"/>
    <property type="molecule type" value="Genomic_DNA"/>
</dbReference>
<evidence type="ECO:0000256" key="3">
    <source>
        <dbReference type="ARBA" id="ARBA00023163"/>
    </source>
</evidence>
<dbReference type="Gene3D" id="3.40.50.300">
    <property type="entry name" value="P-loop containing nucleotide triphosphate hydrolases"/>
    <property type="match status" value="1"/>
</dbReference>
<keyword evidence="6" id="KW-1185">Reference proteome</keyword>
<dbReference type="Pfam" id="PF00196">
    <property type="entry name" value="GerE"/>
    <property type="match status" value="1"/>
</dbReference>
<keyword evidence="1" id="KW-0805">Transcription regulation</keyword>
<dbReference type="Pfam" id="PF13191">
    <property type="entry name" value="AAA_16"/>
    <property type="match status" value="1"/>
</dbReference>
<dbReference type="SMART" id="SM00421">
    <property type="entry name" value="HTH_LUXR"/>
    <property type="match status" value="1"/>
</dbReference>
<dbReference type="PROSITE" id="PS50043">
    <property type="entry name" value="HTH_LUXR_2"/>
    <property type="match status" value="1"/>
</dbReference>
<accession>A0ABU7L5E7</accession>
<gene>
    <name evidence="5" type="ORF">Q7514_04460</name>
</gene>
<dbReference type="PANTHER" id="PTHR44688:SF16">
    <property type="entry name" value="DNA-BINDING TRANSCRIPTIONAL ACTIVATOR DEVR_DOSR"/>
    <property type="match status" value="1"/>
</dbReference>
<evidence type="ECO:0000259" key="4">
    <source>
        <dbReference type="PROSITE" id="PS50043"/>
    </source>
</evidence>
<feature type="domain" description="HTH luxR-type" evidence="4">
    <location>
        <begin position="805"/>
        <end position="870"/>
    </location>
</feature>
<keyword evidence="3" id="KW-0804">Transcription</keyword>